<dbReference type="STRING" id="104663.SAMN04488121_10998"/>
<dbReference type="OrthoDB" id="1036397at2"/>
<evidence type="ECO:0008006" key="3">
    <source>
        <dbReference type="Google" id="ProtNLM"/>
    </source>
</evidence>
<name>A0A1G8A2Q9_CHIFI</name>
<sequence length="72" mass="8372">MEIGIFRTNICTHQDKKDVIEAIQQHFNITNCSIDIEDCDKVMRIVAGPTTVVENDIILFIRRMGYQCERLD</sequence>
<evidence type="ECO:0000313" key="2">
    <source>
        <dbReference type="Proteomes" id="UP000199045"/>
    </source>
</evidence>
<evidence type="ECO:0000313" key="1">
    <source>
        <dbReference type="EMBL" id="SDH15219.1"/>
    </source>
</evidence>
<gene>
    <name evidence="1" type="ORF">SAMN04488121_10998</name>
</gene>
<dbReference type="AlphaFoldDB" id="A0A1G8A2Q9"/>
<dbReference type="EMBL" id="FNBN01000009">
    <property type="protein sequence ID" value="SDH15219.1"/>
    <property type="molecule type" value="Genomic_DNA"/>
</dbReference>
<organism evidence="1 2">
    <name type="scientific">Chitinophaga filiformis</name>
    <name type="common">Myxococcus filiformis</name>
    <name type="synonym">Flexibacter filiformis</name>
    <dbReference type="NCBI Taxonomy" id="104663"/>
    <lineage>
        <taxon>Bacteria</taxon>
        <taxon>Pseudomonadati</taxon>
        <taxon>Bacteroidota</taxon>
        <taxon>Chitinophagia</taxon>
        <taxon>Chitinophagales</taxon>
        <taxon>Chitinophagaceae</taxon>
        <taxon>Chitinophaga</taxon>
    </lineage>
</organism>
<dbReference type="Proteomes" id="UP000199045">
    <property type="component" value="Unassembled WGS sequence"/>
</dbReference>
<protein>
    <recommendedName>
        <fullName evidence="3">HMA domain-containing protein</fullName>
    </recommendedName>
</protein>
<accession>A0A1G8A2Q9</accession>
<reference evidence="1 2" key="1">
    <citation type="submission" date="2016-10" db="EMBL/GenBank/DDBJ databases">
        <authorList>
            <person name="de Groot N.N."/>
        </authorList>
    </citation>
    <scope>NUCLEOTIDE SEQUENCE [LARGE SCALE GENOMIC DNA]</scope>
    <source>
        <strain evidence="1 2">DSM 527</strain>
    </source>
</reference>
<proteinExistence type="predicted"/>
<dbReference type="RefSeq" id="WP_089836847.1">
    <property type="nucleotide sequence ID" value="NZ_FNBN01000009.1"/>
</dbReference>